<organism evidence="2 3">
    <name type="scientific">Cercophora scortea</name>
    <dbReference type="NCBI Taxonomy" id="314031"/>
    <lineage>
        <taxon>Eukaryota</taxon>
        <taxon>Fungi</taxon>
        <taxon>Dikarya</taxon>
        <taxon>Ascomycota</taxon>
        <taxon>Pezizomycotina</taxon>
        <taxon>Sordariomycetes</taxon>
        <taxon>Sordariomycetidae</taxon>
        <taxon>Sordariales</taxon>
        <taxon>Lasiosphaeriaceae</taxon>
        <taxon>Cercophora</taxon>
    </lineage>
</organism>
<reference evidence="2" key="1">
    <citation type="journal article" date="2023" name="Mol. Phylogenet. Evol.">
        <title>Genome-scale phylogeny and comparative genomics of the fungal order Sordariales.</title>
        <authorList>
            <person name="Hensen N."/>
            <person name="Bonometti L."/>
            <person name="Westerberg I."/>
            <person name="Brannstrom I.O."/>
            <person name="Guillou S."/>
            <person name="Cros-Aarteil S."/>
            <person name="Calhoun S."/>
            <person name="Haridas S."/>
            <person name="Kuo A."/>
            <person name="Mondo S."/>
            <person name="Pangilinan J."/>
            <person name="Riley R."/>
            <person name="LaButti K."/>
            <person name="Andreopoulos B."/>
            <person name="Lipzen A."/>
            <person name="Chen C."/>
            <person name="Yan M."/>
            <person name="Daum C."/>
            <person name="Ng V."/>
            <person name="Clum A."/>
            <person name="Steindorff A."/>
            <person name="Ohm R.A."/>
            <person name="Martin F."/>
            <person name="Silar P."/>
            <person name="Natvig D.O."/>
            <person name="Lalanne C."/>
            <person name="Gautier V."/>
            <person name="Ament-Velasquez S.L."/>
            <person name="Kruys A."/>
            <person name="Hutchinson M.I."/>
            <person name="Powell A.J."/>
            <person name="Barry K."/>
            <person name="Miller A.N."/>
            <person name="Grigoriev I.V."/>
            <person name="Debuchy R."/>
            <person name="Gladieux P."/>
            <person name="Hiltunen Thoren M."/>
            <person name="Johannesson H."/>
        </authorList>
    </citation>
    <scope>NUCLEOTIDE SEQUENCE</scope>
    <source>
        <strain evidence="2">SMH4131-1</strain>
    </source>
</reference>
<dbReference type="AlphaFoldDB" id="A0AAE0MEC8"/>
<accession>A0AAE0MEC8</accession>
<feature type="region of interest" description="Disordered" evidence="1">
    <location>
        <begin position="1"/>
        <end position="109"/>
    </location>
</feature>
<evidence type="ECO:0000313" key="2">
    <source>
        <dbReference type="EMBL" id="KAK3327964.1"/>
    </source>
</evidence>
<name>A0AAE0MEC8_9PEZI</name>
<gene>
    <name evidence="2" type="ORF">B0T19DRAFT_178850</name>
</gene>
<keyword evidence="3" id="KW-1185">Reference proteome</keyword>
<feature type="region of interest" description="Disordered" evidence="1">
    <location>
        <begin position="135"/>
        <end position="166"/>
    </location>
</feature>
<dbReference type="EMBL" id="JAUEPO010000003">
    <property type="protein sequence ID" value="KAK3327964.1"/>
    <property type="molecule type" value="Genomic_DNA"/>
</dbReference>
<feature type="compositionally biased region" description="Basic residues" evidence="1">
    <location>
        <begin position="1"/>
        <end position="14"/>
    </location>
</feature>
<sequence length="201" mass="22616">MGRYRHQAQTRRPTHQVSSDAKAKSSPCSYSARADQPARPCRAWHTSAGDEPRRWKPPDVRVSSERAIIISHGGSVLPPRSAKSQWKGNENKSRRNLTRPTKKPAHRPSSSFAVTRCCCKEPLYRPCLGEPGDLARGQHRSQRRLNIADIPIRKRPPPRQRPCDGGGWPGCAVQARMGAREAESWVTPQHHIAALFRSLLW</sequence>
<protein>
    <submittedName>
        <fullName evidence="2">Uncharacterized protein</fullName>
    </submittedName>
</protein>
<evidence type="ECO:0000313" key="3">
    <source>
        <dbReference type="Proteomes" id="UP001286456"/>
    </source>
</evidence>
<proteinExistence type="predicted"/>
<feature type="compositionally biased region" description="Basic and acidic residues" evidence="1">
    <location>
        <begin position="48"/>
        <end position="64"/>
    </location>
</feature>
<feature type="compositionally biased region" description="Basic residues" evidence="1">
    <location>
        <begin position="94"/>
        <end position="106"/>
    </location>
</feature>
<comment type="caution">
    <text evidence="2">The sequence shown here is derived from an EMBL/GenBank/DDBJ whole genome shotgun (WGS) entry which is preliminary data.</text>
</comment>
<evidence type="ECO:0000256" key="1">
    <source>
        <dbReference type="SAM" id="MobiDB-lite"/>
    </source>
</evidence>
<dbReference type="Proteomes" id="UP001286456">
    <property type="component" value="Unassembled WGS sequence"/>
</dbReference>
<reference evidence="2" key="2">
    <citation type="submission" date="2023-06" db="EMBL/GenBank/DDBJ databases">
        <authorList>
            <consortium name="Lawrence Berkeley National Laboratory"/>
            <person name="Haridas S."/>
            <person name="Hensen N."/>
            <person name="Bonometti L."/>
            <person name="Westerberg I."/>
            <person name="Brannstrom I.O."/>
            <person name="Guillou S."/>
            <person name="Cros-Aarteil S."/>
            <person name="Calhoun S."/>
            <person name="Kuo A."/>
            <person name="Mondo S."/>
            <person name="Pangilinan J."/>
            <person name="Riley R."/>
            <person name="Labutti K."/>
            <person name="Andreopoulos B."/>
            <person name="Lipzen A."/>
            <person name="Chen C."/>
            <person name="Yanf M."/>
            <person name="Daum C."/>
            <person name="Ng V."/>
            <person name="Clum A."/>
            <person name="Steindorff A."/>
            <person name="Ohm R."/>
            <person name="Martin F."/>
            <person name="Silar P."/>
            <person name="Natvig D."/>
            <person name="Lalanne C."/>
            <person name="Gautier V."/>
            <person name="Ament-Velasquez S.L."/>
            <person name="Kruys A."/>
            <person name="Hutchinson M.I."/>
            <person name="Powell A.J."/>
            <person name="Barry K."/>
            <person name="Miller A.N."/>
            <person name="Grigoriev I.V."/>
            <person name="Debuchy R."/>
            <person name="Gladieux P."/>
            <person name="Thoren M.H."/>
            <person name="Johannesson H."/>
        </authorList>
    </citation>
    <scope>NUCLEOTIDE SEQUENCE</scope>
    <source>
        <strain evidence="2">SMH4131-1</strain>
    </source>
</reference>